<dbReference type="PANTHER" id="PTHR12634">
    <property type="entry name" value="SIT4 YEAST -ASSOCIATING PROTEIN-RELATED"/>
    <property type="match status" value="1"/>
</dbReference>
<accession>A0A3N4I4X2</accession>
<evidence type="ECO:0000256" key="1">
    <source>
        <dbReference type="ARBA" id="ARBA00006180"/>
    </source>
</evidence>
<evidence type="ECO:0000256" key="2">
    <source>
        <dbReference type="ARBA" id="ARBA00023306"/>
    </source>
</evidence>
<dbReference type="Pfam" id="PF04499">
    <property type="entry name" value="SAPS"/>
    <property type="match status" value="1"/>
</dbReference>
<reference evidence="4 5" key="1">
    <citation type="journal article" date="2018" name="Nat. Ecol. Evol.">
        <title>Pezizomycetes genomes reveal the molecular basis of ectomycorrhizal truffle lifestyle.</title>
        <authorList>
            <person name="Murat C."/>
            <person name="Payen T."/>
            <person name="Noel B."/>
            <person name="Kuo A."/>
            <person name="Morin E."/>
            <person name="Chen J."/>
            <person name="Kohler A."/>
            <person name="Krizsan K."/>
            <person name="Balestrini R."/>
            <person name="Da Silva C."/>
            <person name="Montanini B."/>
            <person name="Hainaut M."/>
            <person name="Levati E."/>
            <person name="Barry K.W."/>
            <person name="Belfiori B."/>
            <person name="Cichocki N."/>
            <person name="Clum A."/>
            <person name="Dockter R.B."/>
            <person name="Fauchery L."/>
            <person name="Guy J."/>
            <person name="Iotti M."/>
            <person name="Le Tacon F."/>
            <person name="Lindquist E.A."/>
            <person name="Lipzen A."/>
            <person name="Malagnac F."/>
            <person name="Mello A."/>
            <person name="Molinier V."/>
            <person name="Miyauchi S."/>
            <person name="Poulain J."/>
            <person name="Riccioni C."/>
            <person name="Rubini A."/>
            <person name="Sitrit Y."/>
            <person name="Splivallo R."/>
            <person name="Traeger S."/>
            <person name="Wang M."/>
            <person name="Zifcakova L."/>
            <person name="Wipf D."/>
            <person name="Zambonelli A."/>
            <person name="Paolocci F."/>
            <person name="Nowrousian M."/>
            <person name="Ottonello S."/>
            <person name="Baldrian P."/>
            <person name="Spatafora J.W."/>
            <person name="Henrissat B."/>
            <person name="Nagy L.G."/>
            <person name="Aury J.M."/>
            <person name="Wincker P."/>
            <person name="Grigoriev I.V."/>
            <person name="Bonfante P."/>
            <person name="Martin F.M."/>
        </authorList>
    </citation>
    <scope>NUCLEOTIDE SEQUENCE [LARGE SCALE GENOMIC DNA]</scope>
    <source>
        <strain evidence="4 5">RN42</strain>
    </source>
</reference>
<gene>
    <name evidence="4" type="ORF">BJ508DRAFT_211236</name>
</gene>
<dbReference type="OrthoDB" id="295029at2759"/>
<keyword evidence="5" id="KW-1185">Reference proteome</keyword>
<feature type="region of interest" description="Disordered" evidence="3">
    <location>
        <begin position="576"/>
        <end position="604"/>
    </location>
</feature>
<feature type="compositionally biased region" description="Acidic residues" evidence="3">
    <location>
        <begin position="888"/>
        <end position="905"/>
    </location>
</feature>
<dbReference type="GO" id="GO:0019888">
    <property type="term" value="F:protein phosphatase regulator activity"/>
    <property type="evidence" value="ECO:0007669"/>
    <property type="project" value="TreeGrafter"/>
</dbReference>
<evidence type="ECO:0000256" key="3">
    <source>
        <dbReference type="SAM" id="MobiDB-lite"/>
    </source>
</evidence>
<dbReference type="Proteomes" id="UP000275078">
    <property type="component" value="Unassembled WGS sequence"/>
</dbReference>
<feature type="region of interest" description="Disordered" evidence="3">
    <location>
        <begin position="535"/>
        <end position="556"/>
    </location>
</feature>
<feature type="compositionally biased region" description="Basic and acidic residues" evidence="3">
    <location>
        <begin position="579"/>
        <end position="597"/>
    </location>
</feature>
<dbReference type="InterPro" id="IPR007587">
    <property type="entry name" value="SAPS"/>
</dbReference>
<sequence length="922" mass="101777">MFWKFSNYANLSTIDTLLDKPDVTLEELLGETDLIQELKHHNTKLIEYLRDDRTLEKMLKYVIEPPIDSPTSPTSSEPSASESSSSGLFGARFLTKSNEDETNDREARSKYALTCCEVLSSDTWSIAEALMENIQLLHSFWKYLDNEPPLDALRASYFTKVNESLLERKTEDMIRFFKSIPNVVPKMLKHIDCPMVMDLLLKIISVEKSEGGAGIVDWLQSQDLIPNLLSFLSPSYPSATQTSTGNFLKAVITISANASQNDQSCIGPNNLTRQLVSESSIKFLIGEMLKGGNPLTVGVEIVIEVIRKNNSDYDPDILLGNLEGPAPQPSGRDPIYLGTLLRLFASHVPDFMKLILERDHVTVSNSDGTKTEVKRELKTASGRTIEPLGFDRFKTCELMAELLHCSNMGLLNERGGERYIKARDTERDRLRRESERQQDGKSQADESSGADDTRGRLEVQNGDEMDLDSQGSQEDDFEELAYMAAEEDTIRKLLEVATIDETSQSAKEGMASAEMRGNGGLTVIERNGKVVITDTSKETRPGDDSSVVEESTLTSKDEDNFEEISISVDKPITVTVGRTEADPEEKIQPLSIDKDKAGNVQPLPPVAASVNRLNAELPPLPSDLDGKHLPPVPDAPTGEFSGSSGANDSSFPTGEAFNSLLEGSGFTEYGAMLEEDVDGGPVVGDYLKMMFVEHSVVPTILNFFFRFPWNNFLHNVVYDFVQQVFNGPMDKGYNRTLAIDLFETGRITERIVEGQRASDQSQKEHNMRLGYMGHLTLIAEEVVRFTDRYSPELLSREVLEKVTSKGWVDYVERTLAETRERDNAILGGVRPDVSIMTATKAPLLNAITPMQSFGGGGGTGAGLDTIELVQGSSTGIGTGLLSGFGSSSDEDEEDGDREDEEDDEEGRLGRSNNGSKVFISFP</sequence>
<dbReference type="AlphaFoldDB" id="A0A3N4I4X2"/>
<dbReference type="GO" id="GO:0005634">
    <property type="term" value="C:nucleus"/>
    <property type="evidence" value="ECO:0007669"/>
    <property type="project" value="TreeGrafter"/>
</dbReference>
<comment type="similarity">
    <text evidence="1">Belongs to the SAPS family.</text>
</comment>
<protein>
    <submittedName>
        <fullName evidence="4">SAPS-domain-containing protein</fullName>
    </submittedName>
</protein>
<feature type="compositionally biased region" description="Acidic residues" evidence="3">
    <location>
        <begin position="461"/>
        <end position="475"/>
    </location>
</feature>
<feature type="region of interest" description="Disordered" evidence="3">
    <location>
        <begin position="616"/>
        <end position="648"/>
    </location>
</feature>
<feature type="region of interest" description="Disordered" evidence="3">
    <location>
        <begin position="422"/>
        <end position="475"/>
    </location>
</feature>
<dbReference type="EMBL" id="ML119701">
    <property type="protein sequence ID" value="RPA79221.1"/>
    <property type="molecule type" value="Genomic_DNA"/>
</dbReference>
<feature type="compositionally biased region" description="Low complexity" evidence="3">
    <location>
        <begin position="69"/>
        <end position="86"/>
    </location>
</feature>
<feature type="region of interest" description="Disordered" evidence="3">
    <location>
        <begin position="879"/>
        <end position="922"/>
    </location>
</feature>
<feature type="region of interest" description="Disordered" evidence="3">
    <location>
        <begin position="65"/>
        <end position="87"/>
    </location>
</feature>
<name>A0A3N4I4X2_ASCIM</name>
<dbReference type="PANTHER" id="PTHR12634:SF8">
    <property type="entry name" value="FIERY MOUNTAIN, ISOFORM D"/>
    <property type="match status" value="1"/>
</dbReference>
<evidence type="ECO:0000313" key="5">
    <source>
        <dbReference type="Proteomes" id="UP000275078"/>
    </source>
</evidence>
<organism evidence="4 5">
    <name type="scientific">Ascobolus immersus RN42</name>
    <dbReference type="NCBI Taxonomy" id="1160509"/>
    <lineage>
        <taxon>Eukaryota</taxon>
        <taxon>Fungi</taxon>
        <taxon>Dikarya</taxon>
        <taxon>Ascomycota</taxon>
        <taxon>Pezizomycotina</taxon>
        <taxon>Pezizomycetes</taxon>
        <taxon>Pezizales</taxon>
        <taxon>Ascobolaceae</taxon>
        <taxon>Ascobolus</taxon>
    </lineage>
</organism>
<keyword evidence="2" id="KW-0131">Cell cycle</keyword>
<proteinExistence type="inferred from homology"/>
<feature type="compositionally biased region" description="Basic and acidic residues" evidence="3">
    <location>
        <begin position="422"/>
        <end position="444"/>
    </location>
</feature>
<dbReference type="STRING" id="1160509.A0A3N4I4X2"/>
<dbReference type="GO" id="GO:0019903">
    <property type="term" value="F:protein phosphatase binding"/>
    <property type="evidence" value="ECO:0007669"/>
    <property type="project" value="InterPro"/>
</dbReference>
<dbReference type="GO" id="GO:0005829">
    <property type="term" value="C:cytosol"/>
    <property type="evidence" value="ECO:0007669"/>
    <property type="project" value="TreeGrafter"/>
</dbReference>
<evidence type="ECO:0000313" key="4">
    <source>
        <dbReference type="EMBL" id="RPA79221.1"/>
    </source>
</evidence>